<gene>
    <name evidence="2" type="ORF">C7B43_13795</name>
</gene>
<feature type="domain" description="N-acetyltransferase" evidence="1">
    <location>
        <begin position="20"/>
        <end position="142"/>
    </location>
</feature>
<dbReference type="SUPFAM" id="SSF55729">
    <property type="entry name" value="Acyl-CoA N-acyltransferases (Nat)"/>
    <property type="match status" value="1"/>
</dbReference>
<dbReference type="InterPro" id="IPR000182">
    <property type="entry name" value="GNAT_dom"/>
</dbReference>
<protein>
    <submittedName>
        <fullName evidence="2">GNAT family N-acetyltransferase</fullName>
    </submittedName>
</protein>
<dbReference type="Pfam" id="PF13302">
    <property type="entry name" value="Acetyltransf_3"/>
    <property type="match status" value="1"/>
</dbReference>
<dbReference type="EMBL" id="PXYT01000035">
    <property type="protein sequence ID" value="PSR26544.1"/>
    <property type="molecule type" value="Genomic_DNA"/>
</dbReference>
<name>A0A2T2WWC9_9FIRM</name>
<organism evidence="2 3">
    <name type="scientific">Sulfobacillus benefaciens</name>
    <dbReference type="NCBI Taxonomy" id="453960"/>
    <lineage>
        <taxon>Bacteria</taxon>
        <taxon>Bacillati</taxon>
        <taxon>Bacillota</taxon>
        <taxon>Clostridia</taxon>
        <taxon>Eubacteriales</taxon>
        <taxon>Clostridiales Family XVII. Incertae Sedis</taxon>
        <taxon>Sulfobacillus</taxon>
    </lineage>
</organism>
<evidence type="ECO:0000313" key="3">
    <source>
        <dbReference type="Proteomes" id="UP000242699"/>
    </source>
</evidence>
<dbReference type="Gene3D" id="3.40.630.30">
    <property type="match status" value="1"/>
</dbReference>
<dbReference type="InterPro" id="IPR016181">
    <property type="entry name" value="Acyl_CoA_acyltransferase"/>
</dbReference>
<accession>A0A2T2WWC9</accession>
<keyword evidence="2" id="KW-0808">Transferase</keyword>
<evidence type="ECO:0000313" key="2">
    <source>
        <dbReference type="EMBL" id="PSR26544.1"/>
    </source>
</evidence>
<dbReference type="GO" id="GO:0016747">
    <property type="term" value="F:acyltransferase activity, transferring groups other than amino-acyl groups"/>
    <property type="evidence" value="ECO:0007669"/>
    <property type="project" value="InterPro"/>
</dbReference>
<comment type="caution">
    <text evidence="2">The sequence shown here is derived from an EMBL/GenBank/DDBJ whole genome shotgun (WGS) entry which is preliminary data.</text>
</comment>
<proteinExistence type="predicted"/>
<evidence type="ECO:0000259" key="1">
    <source>
        <dbReference type="Pfam" id="PF13302"/>
    </source>
</evidence>
<dbReference type="AlphaFoldDB" id="A0A2T2WWC9"/>
<reference evidence="2 3" key="1">
    <citation type="journal article" date="2014" name="BMC Genomics">
        <title>Comparison of environmental and isolate Sulfobacillus genomes reveals diverse carbon, sulfur, nitrogen, and hydrogen metabolisms.</title>
        <authorList>
            <person name="Justice N.B."/>
            <person name="Norman A."/>
            <person name="Brown C.T."/>
            <person name="Singh A."/>
            <person name="Thomas B.C."/>
            <person name="Banfield J.F."/>
        </authorList>
    </citation>
    <scope>NUCLEOTIDE SEQUENCE [LARGE SCALE GENOMIC DNA]</scope>
    <source>
        <strain evidence="2">AMDSBA1</strain>
    </source>
</reference>
<sequence length="166" mass="19537">MDLRDDDLGLLRWDQQMGVDFALEWYQRGDVLYFSEGPECEPFDRRRLWRMYQYLNCHGRLYIIHLYAHGRWQAVGDVTLARDMLPIVLGEECYRGKGLGFRTLSLLIHYAKNELRWPRLIAHQIYTYNSASLGLFNKAGFVVTASGLDKQGIPYVRTERLLYPDQ</sequence>
<dbReference type="Proteomes" id="UP000242699">
    <property type="component" value="Unassembled WGS sequence"/>
</dbReference>